<proteinExistence type="predicted"/>
<name>A0A5Q2N391_9FIRM</name>
<organism evidence="1 2">
    <name type="scientific">Heliorestis convoluta</name>
    <dbReference type="NCBI Taxonomy" id="356322"/>
    <lineage>
        <taxon>Bacteria</taxon>
        <taxon>Bacillati</taxon>
        <taxon>Bacillota</taxon>
        <taxon>Clostridia</taxon>
        <taxon>Eubacteriales</taxon>
        <taxon>Heliobacteriaceae</taxon>
        <taxon>Heliorestis</taxon>
    </lineage>
</organism>
<dbReference type="Proteomes" id="UP000366051">
    <property type="component" value="Chromosome"/>
</dbReference>
<dbReference type="EMBL" id="CP045875">
    <property type="protein sequence ID" value="QGG47762.1"/>
    <property type="molecule type" value="Genomic_DNA"/>
</dbReference>
<protein>
    <submittedName>
        <fullName evidence="1">Uncharacterized protein</fullName>
    </submittedName>
</protein>
<accession>A0A5Q2N391</accession>
<dbReference type="AlphaFoldDB" id="A0A5Q2N391"/>
<evidence type="ECO:0000313" key="2">
    <source>
        <dbReference type="Proteomes" id="UP000366051"/>
    </source>
</evidence>
<gene>
    <name evidence="1" type="ORF">FTV88_1663</name>
</gene>
<reference evidence="2" key="1">
    <citation type="submission" date="2019-11" db="EMBL/GenBank/DDBJ databases">
        <title>Genome sequence of Heliorestis convoluta strain HH, an alkaliphilic and minimalistic phototrophic bacterium from a soda lake in Egypt.</title>
        <authorList>
            <person name="Dewey E.D."/>
            <person name="Stokes L.M."/>
            <person name="Burchell B.M."/>
            <person name="Shaffer K.N."/>
            <person name="Huntington A.M."/>
            <person name="Baker J.M."/>
            <person name="Nadendla S."/>
            <person name="Giglio M.G."/>
            <person name="Touchman J.W."/>
            <person name="Blankenship R.E."/>
            <person name="Madigan M.T."/>
            <person name="Sattley W.M."/>
        </authorList>
    </citation>
    <scope>NUCLEOTIDE SEQUENCE [LARGE SCALE GENOMIC DNA]</scope>
    <source>
        <strain evidence="2">HH</strain>
    </source>
</reference>
<evidence type="ECO:0000313" key="1">
    <source>
        <dbReference type="EMBL" id="QGG47762.1"/>
    </source>
</evidence>
<keyword evidence="2" id="KW-1185">Reference proteome</keyword>
<dbReference type="KEGG" id="hcv:FTV88_1663"/>
<sequence>MDVPHGKVICPLKESPLYFETPQTFEEVHPVLSVATLLS</sequence>